<dbReference type="AlphaFoldDB" id="A0A940WXV6"/>
<dbReference type="SUPFAM" id="SSF52540">
    <property type="entry name" value="P-loop containing nucleoside triphosphate hydrolases"/>
    <property type="match status" value="1"/>
</dbReference>
<reference evidence="6" key="1">
    <citation type="submission" date="2021-03" db="EMBL/GenBank/DDBJ databases">
        <title>Bacillus suaedae sp. nov., isolated from Suaeda aralocaspica.</title>
        <authorList>
            <person name="Lei R.F.R."/>
        </authorList>
    </citation>
    <scope>NUCLEOTIDE SEQUENCE</scope>
    <source>
        <strain evidence="6">YZJH907-2</strain>
    </source>
</reference>
<proteinExistence type="inferred from homology"/>
<dbReference type="RefSeq" id="WP_210598468.1">
    <property type="nucleotide sequence ID" value="NZ_JAGKSQ010000007.1"/>
</dbReference>
<evidence type="ECO:0000256" key="4">
    <source>
        <dbReference type="ARBA" id="ARBA00071824"/>
    </source>
</evidence>
<organism evidence="6 7">
    <name type="scientific">Halalkalibacter suaedae</name>
    <dbReference type="NCBI Taxonomy" id="2822140"/>
    <lineage>
        <taxon>Bacteria</taxon>
        <taxon>Bacillati</taxon>
        <taxon>Bacillota</taxon>
        <taxon>Bacilli</taxon>
        <taxon>Bacillales</taxon>
        <taxon>Bacillaceae</taxon>
        <taxon>Halalkalibacter</taxon>
    </lineage>
</organism>
<comment type="subunit">
    <text evidence="3">Dimerizes in the presence of ATP but not ADP; ATP-binding is required for double-stranded (ds)DNA-binding. Interacts with DnaA.</text>
</comment>
<evidence type="ECO:0000256" key="3">
    <source>
        <dbReference type="ARBA" id="ARBA00062323"/>
    </source>
</evidence>
<comment type="similarity">
    <text evidence="1">Belongs to the ParA family.</text>
</comment>
<accession>A0A940WXV6</accession>
<dbReference type="EMBL" id="JAGKSQ010000007">
    <property type="protein sequence ID" value="MBP3952608.1"/>
    <property type="molecule type" value="Genomic_DNA"/>
</dbReference>
<dbReference type="InterPro" id="IPR050678">
    <property type="entry name" value="DNA_Partitioning_ATPase"/>
</dbReference>
<sequence>MGRIISVANQKGGVGKTTTAVNLSACLAHIGKKVLLVDIDPQGNATSGVGIEKGDVDECVYDVLVEDVEPRQVIKKSALEGLDVLPSTIQLSGAEIELVPTISREVRLKRALATVSDDYDFIFIDCPPSLGLLTINALTASDSVLIPVQCEYYALEGLSQLLNTVRLVQKHLNTNLAIEGVLLTMLDARTNLGIQVIEEVKKYFREKVFDTIIPRNVRLGEAPSHGKPIITYDPKSRGAEVYVDLAKEVVTSGERVR</sequence>
<dbReference type="InterPro" id="IPR027417">
    <property type="entry name" value="P-loop_NTPase"/>
</dbReference>
<dbReference type="PANTHER" id="PTHR13696">
    <property type="entry name" value="P-LOOP CONTAINING NUCLEOSIDE TRIPHOSPHATE HYDROLASE"/>
    <property type="match status" value="1"/>
</dbReference>
<evidence type="ECO:0000256" key="2">
    <source>
        <dbReference type="ARBA" id="ARBA00049360"/>
    </source>
</evidence>
<dbReference type="Gene3D" id="3.40.50.300">
    <property type="entry name" value="P-loop containing nucleotide triphosphate hydrolases"/>
    <property type="match status" value="1"/>
</dbReference>
<gene>
    <name evidence="6" type="ORF">J7W16_15895</name>
</gene>
<evidence type="ECO:0000259" key="5">
    <source>
        <dbReference type="Pfam" id="PF13614"/>
    </source>
</evidence>
<protein>
    <recommendedName>
        <fullName evidence="4">Sporulation initiation inhibitor protein Soj</fullName>
    </recommendedName>
</protein>
<feature type="domain" description="AAA" evidence="5">
    <location>
        <begin position="3"/>
        <end position="178"/>
    </location>
</feature>
<keyword evidence="7" id="KW-1185">Reference proteome</keyword>
<dbReference type="InterPro" id="IPR025669">
    <property type="entry name" value="AAA_dom"/>
</dbReference>
<evidence type="ECO:0000313" key="6">
    <source>
        <dbReference type="EMBL" id="MBP3952608.1"/>
    </source>
</evidence>
<dbReference type="FunFam" id="3.40.50.300:FF:000285">
    <property type="entry name" value="Sporulation initiation inhibitor Soj"/>
    <property type="match status" value="1"/>
</dbReference>
<evidence type="ECO:0000313" key="7">
    <source>
        <dbReference type="Proteomes" id="UP000678228"/>
    </source>
</evidence>
<comment type="caution">
    <text evidence="6">The sequence shown here is derived from an EMBL/GenBank/DDBJ whole genome shotgun (WGS) entry which is preliminary data.</text>
</comment>
<evidence type="ECO:0000256" key="1">
    <source>
        <dbReference type="ARBA" id="ARBA00006976"/>
    </source>
</evidence>
<dbReference type="PANTHER" id="PTHR13696:SF52">
    <property type="entry name" value="PARA FAMILY PROTEIN CT_582"/>
    <property type="match status" value="1"/>
</dbReference>
<dbReference type="CDD" id="cd02042">
    <property type="entry name" value="ParAB_family"/>
    <property type="match status" value="1"/>
</dbReference>
<comment type="catalytic activity">
    <reaction evidence="2">
        <text>ATP + H2O = ADP + phosphate + H(+)</text>
        <dbReference type="Rhea" id="RHEA:13065"/>
        <dbReference type="ChEBI" id="CHEBI:15377"/>
        <dbReference type="ChEBI" id="CHEBI:15378"/>
        <dbReference type="ChEBI" id="CHEBI:30616"/>
        <dbReference type="ChEBI" id="CHEBI:43474"/>
        <dbReference type="ChEBI" id="CHEBI:456216"/>
    </reaction>
</comment>
<name>A0A940WXV6_9BACI</name>
<dbReference type="Proteomes" id="UP000678228">
    <property type="component" value="Unassembled WGS sequence"/>
</dbReference>
<dbReference type="Pfam" id="PF13614">
    <property type="entry name" value="AAA_31"/>
    <property type="match status" value="1"/>
</dbReference>